<gene>
    <name evidence="1" type="ORF">L3Q82_005935</name>
</gene>
<evidence type="ECO:0000313" key="1">
    <source>
        <dbReference type="EMBL" id="KAI3374116.1"/>
    </source>
</evidence>
<name>A0ACB8X2B7_9TELE</name>
<keyword evidence="2" id="KW-1185">Reference proteome</keyword>
<accession>A0ACB8X2B7</accession>
<evidence type="ECO:0000313" key="2">
    <source>
        <dbReference type="Proteomes" id="UP000831701"/>
    </source>
</evidence>
<proteinExistence type="predicted"/>
<reference evidence="1" key="1">
    <citation type="submission" date="2022-04" db="EMBL/GenBank/DDBJ databases">
        <title>Jade perch genome.</title>
        <authorList>
            <person name="Chao B."/>
        </authorList>
    </citation>
    <scope>NUCLEOTIDE SEQUENCE</scope>
    <source>
        <strain evidence="1">CB-2022</strain>
    </source>
</reference>
<protein>
    <submittedName>
        <fullName evidence="1">Uncharacterized protein</fullName>
    </submittedName>
</protein>
<dbReference type="EMBL" id="CM041533">
    <property type="protein sequence ID" value="KAI3374116.1"/>
    <property type="molecule type" value="Genomic_DNA"/>
</dbReference>
<dbReference type="Proteomes" id="UP000831701">
    <property type="component" value="Chromosome 3"/>
</dbReference>
<sequence length="657" mass="73492">MKCFERLVLAHLKTCLPPTLDPHQFAYRSNRSAEDAVSTVLHCVLSHLENKNTYARMLFVDFSSAFNTVIPSKLITKLGDLGISTPLRYWIMTFLTNRPQHVRSGSSTITLNTGAPQGCVLSPFLYSLFTHDCRPMYGSNSITKFADDIMVIGLISDNDDKTKELIVDFRKVKRETHDPIHINGMAVEHVSSFKFLGTHISENLSWTANTSSLIKKAHQRLFFLEDTEEEPSVHCHPRQLLPRMRRLSLVIHSARLASPAHLCPINPIKPFTLLQDKDRLIHPLPARPSVNRHLMLSVNFSLFVTLFLLTIRGLISGDKISPVGGEVSKREGQSVTLTCNYETSYSSIAYFTDNNEGSRVPDLLDNSVLLNVTEGKEDTLATPPGDVADHEVPPATLPRFEPFSPESRGSSVDVKLKIRLARLQLEAQEKERKADHELKLQRKQSSSSLPHQKGMGLIKKVSPLDTEMTQSEGDEPDPCFKPFISVFLTGDAKDQLPVKILRDTGALSPLFERVYYLYQSPLASGFFTVAVLPALPIKEHALDADMARSKGQPEIHPADALPLFSNQEDAKLPATREAFITAQQGPYVVEKKLSENNYIVKTPDRRRQTRVCHVNMMKMYRSREDQNSSSSDHVKTAVSPMASVSKVLPSPPVQPVD</sequence>
<organism evidence="1 2">
    <name type="scientific">Scortum barcoo</name>
    <name type="common">barcoo grunter</name>
    <dbReference type="NCBI Taxonomy" id="214431"/>
    <lineage>
        <taxon>Eukaryota</taxon>
        <taxon>Metazoa</taxon>
        <taxon>Chordata</taxon>
        <taxon>Craniata</taxon>
        <taxon>Vertebrata</taxon>
        <taxon>Euteleostomi</taxon>
        <taxon>Actinopterygii</taxon>
        <taxon>Neopterygii</taxon>
        <taxon>Teleostei</taxon>
        <taxon>Neoteleostei</taxon>
        <taxon>Acanthomorphata</taxon>
        <taxon>Eupercaria</taxon>
        <taxon>Centrarchiformes</taxon>
        <taxon>Terapontoidei</taxon>
        <taxon>Terapontidae</taxon>
        <taxon>Scortum</taxon>
    </lineage>
</organism>
<comment type="caution">
    <text evidence="1">The sequence shown here is derived from an EMBL/GenBank/DDBJ whole genome shotgun (WGS) entry which is preliminary data.</text>
</comment>